<feature type="repeat" description="PPR" evidence="2">
    <location>
        <begin position="154"/>
        <end position="184"/>
    </location>
</feature>
<evidence type="ECO:0008006" key="5">
    <source>
        <dbReference type="Google" id="ProtNLM"/>
    </source>
</evidence>
<proteinExistence type="predicted"/>
<dbReference type="SUPFAM" id="SSF48452">
    <property type="entry name" value="TPR-like"/>
    <property type="match status" value="1"/>
</dbReference>
<sequence>MTQVSSGVRAFTWFSPRRQLEDNIINLHKCKNLNFIKQIHAQIIKCHLHKDLNIAPKLIASYSLTNRITSAVNVFNQVPNPNVHLYNYLIRAHSLTNNESNSYLAFATFLKMQMDDVLPDNFTYPFLLKGCNGRSWCGDADMAMKLFSAMEERDVVSWNTMVGGLIKCGDFDGALKLFDEMPVRDRVSWNTMLDAFAKAGEMEKAFELFQRMGERDVVSWSTMVYGYSNSGDMDMARILFDRCPMKNLVLWTTIISGYAEKGQVKKATELYDEMEKAGLWPDDAFFISILAACAEDHGGIPDCMLIANSASILHSANAGRRKFVKPKKGNILQRENAQSTAADTDARCEIQTQDTTLASFSYLPELRNSPPHSYFKISSP</sequence>
<accession>A0A2Z6LNR1</accession>
<dbReference type="OrthoDB" id="185373at2759"/>
<organism evidence="3 4">
    <name type="scientific">Trifolium subterraneum</name>
    <name type="common">Subterranean clover</name>
    <dbReference type="NCBI Taxonomy" id="3900"/>
    <lineage>
        <taxon>Eukaryota</taxon>
        <taxon>Viridiplantae</taxon>
        <taxon>Streptophyta</taxon>
        <taxon>Embryophyta</taxon>
        <taxon>Tracheophyta</taxon>
        <taxon>Spermatophyta</taxon>
        <taxon>Magnoliopsida</taxon>
        <taxon>eudicotyledons</taxon>
        <taxon>Gunneridae</taxon>
        <taxon>Pentapetalae</taxon>
        <taxon>rosids</taxon>
        <taxon>fabids</taxon>
        <taxon>Fabales</taxon>
        <taxon>Fabaceae</taxon>
        <taxon>Papilionoideae</taxon>
        <taxon>50 kb inversion clade</taxon>
        <taxon>NPAAA clade</taxon>
        <taxon>Hologalegina</taxon>
        <taxon>IRL clade</taxon>
        <taxon>Trifolieae</taxon>
        <taxon>Trifolium</taxon>
    </lineage>
</organism>
<dbReference type="GO" id="GO:0009451">
    <property type="term" value="P:RNA modification"/>
    <property type="evidence" value="ECO:0007669"/>
    <property type="project" value="InterPro"/>
</dbReference>
<keyword evidence="4" id="KW-1185">Reference proteome</keyword>
<dbReference type="PROSITE" id="PS51375">
    <property type="entry name" value="PPR"/>
    <property type="match status" value="3"/>
</dbReference>
<evidence type="ECO:0000313" key="3">
    <source>
        <dbReference type="EMBL" id="GAU19812.1"/>
    </source>
</evidence>
<dbReference type="PANTHER" id="PTHR47926:SF413">
    <property type="entry name" value="REPEAT (TPR)-LIKE SUPERFAMILY PROTEIN, PUTATIVE-RELATED"/>
    <property type="match status" value="1"/>
</dbReference>
<dbReference type="Pfam" id="PF01535">
    <property type="entry name" value="PPR"/>
    <property type="match status" value="2"/>
</dbReference>
<dbReference type="PANTHER" id="PTHR47926">
    <property type="entry name" value="PENTATRICOPEPTIDE REPEAT-CONTAINING PROTEIN"/>
    <property type="match status" value="1"/>
</dbReference>
<protein>
    <recommendedName>
        <fullName evidence="5">Pentacotripeptide-repeat region of PRORP domain-containing protein</fullName>
    </recommendedName>
</protein>
<dbReference type="Proteomes" id="UP000242715">
    <property type="component" value="Unassembled WGS sequence"/>
</dbReference>
<dbReference type="GO" id="GO:0048731">
    <property type="term" value="P:system development"/>
    <property type="evidence" value="ECO:0007669"/>
    <property type="project" value="UniProtKB-ARBA"/>
</dbReference>
<dbReference type="FunFam" id="1.25.40.10:FF:000125">
    <property type="entry name" value="Pentatricopeptide repeat-containing protein"/>
    <property type="match status" value="1"/>
</dbReference>
<dbReference type="EMBL" id="DF973205">
    <property type="protein sequence ID" value="GAU19812.1"/>
    <property type="molecule type" value="Genomic_DNA"/>
</dbReference>
<dbReference type="Pfam" id="PF13041">
    <property type="entry name" value="PPR_2"/>
    <property type="match status" value="2"/>
</dbReference>
<dbReference type="NCBIfam" id="TIGR00756">
    <property type="entry name" value="PPR"/>
    <property type="match status" value="3"/>
</dbReference>
<reference evidence="4" key="1">
    <citation type="journal article" date="2017" name="Front. Plant Sci.">
        <title>Climate Clever Clovers: New Paradigm to Reduce the Environmental Footprint of Ruminants by Breeding Low Methanogenic Forages Utilizing Haplotype Variation.</title>
        <authorList>
            <person name="Kaur P."/>
            <person name="Appels R."/>
            <person name="Bayer P.E."/>
            <person name="Keeble-Gagnere G."/>
            <person name="Wang J."/>
            <person name="Hirakawa H."/>
            <person name="Shirasawa K."/>
            <person name="Vercoe P."/>
            <person name="Stefanova K."/>
            <person name="Durmic Z."/>
            <person name="Nichols P."/>
            <person name="Revell C."/>
            <person name="Isobe S.N."/>
            <person name="Edwards D."/>
            <person name="Erskine W."/>
        </authorList>
    </citation>
    <scope>NUCLEOTIDE SEQUENCE [LARGE SCALE GENOMIC DNA]</scope>
    <source>
        <strain evidence="4">cv. Daliak</strain>
    </source>
</reference>
<evidence type="ECO:0000256" key="1">
    <source>
        <dbReference type="ARBA" id="ARBA00022737"/>
    </source>
</evidence>
<keyword evidence="1" id="KW-0677">Repeat</keyword>
<dbReference type="Gene3D" id="1.25.40.10">
    <property type="entry name" value="Tetratricopeptide repeat domain"/>
    <property type="match status" value="3"/>
</dbReference>
<name>A0A2Z6LNR1_TRISU</name>
<evidence type="ECO:0000313" key="4">
    <source>
        <dbReference type="Proteomes" id="UP000242715"/>
    </source>
</evidence>
<dbReference type="InterPro" id="IPR011990">
    <property type="entry name" value="TPR-like_helical_dom_sf"/>
</dbReference>
<dbReference type="AlphaFoldDB" id="A0A2Z6LNR1"/>
<evidence type="ECO:0000256" key="2">
    <source>
        <dbReference type="PROSITE-ProRule" id="PRU00708"/>
    </source>
</evidence>
<dbReference type="InterPro" id="IPR002885">
    <property type="entry name" value="PPR_rpt"/>
</dbReference>
<dbReference type="InterPro" id="IPR046960">
    <property type="entry name" value="PPR_At4g14850-like_plant"/>
</dbReference>
<feature type="repeat" description="PPR" evidence="2">
    <location>
        <begin position="247"/>
        <end position="281"/>
    </location>
</feature>
<feature type="repeat" description="PPR" evidence="2">
    <location>
        <begin position="185"/>
        <end position="219"/>
    </location>
</feature>
<gene>
    <name evidence="3" type="ORF">TSUD_170370</name>
</gene>
<dbReference type="GO" id="GO:0003723">
    <property type="term" value="F:RNA binding"/>
    <property type="evidence" value="ECO:0007669"/>
    <property type="project" value="InterPro"/>
</dbReference>